<keyword evidence="1" id="KW-0805">Transcription regulation</keyword>
<dbReference type="InterPro" id="IPR011075">
    <property type="entry name" value="TetR_C"/>
</dbReference>
<dbReference type="InterPro" id="IPR036271">
    <property type="entry name" value="Tet_transcr_reg_TetR-rel_C_sf"/>
</dbReference>
<protein>
    <submittedName>
        <fullName evidence="6">TetR family transcriptional regulator</fullName>
    </submittedName>
</protein>
<dbReference type="OrthoDB" id="9796019at2"/>
<accession>A0A1A3CHP0</accession>
<dbReference type="AlphaFoldDB" id="A0A1A3CHP0"/>
<dbReference type="PANTHER" id="PTHR30055">
    <property type="entry name" value="HTH-TYPE TRANSCRIPTIONAL REGULATOR RUTR"/>
    <property type="match status" value="1"/>
</dbReference>
<dbReference type="eggNOG" id="COG1309">
    <property type="taxonomic scope" value="Bacteria"/>
</dbReference>
<evidence type="ECO:0000256" key="3">
    <source>
        <dbReference type="ARBA" id="ARBA00023163"/>
    </source>
</evidence>
<dbReference type="PROSITE" id="PS50977">
    <property type="entry name" value="HTH_TETR_2"/>
    <property type="match status" value="1"/>
</dbReference>
<dbReference type="PANTHER" id="PTHR30055:SF148">
    <property type="entry name" value="TETR-FAMILY TRANSCRIPTIONAL REGULATOR"/>
    <property type="match status" value="1"/>
</dbReference>
<reference evidence="6 7" key="1">
    <citation type="submission" date="2016-06" db="EMBL/GenBank/DDBJ databases">
        <authorList>
            <person name="Kjaerup R.B."/>
            <person name="Dalgaard T.S."/>
            <person name="Juul-Madsen H.R."/>
        </authorList>
    </citation>
    <scope>NUCLEOTIDE SEQUENCE [LARGE SCALE GENOMIC DNA]</scope>
    <source>
        <strain evidence="6 7">1081914.2</strain>
    </source>
</reference>
<dbReference type="GO" id="GO:0000976">
    <property type="term" value="F:transcription cis-regulatory region binding"/>
    <property type="evidence" value="ECO:0007669"/>
    <property type="project" value="TreeGrafter"/>
</dbReference>
<dbReference type="SUPFAM" id="SSF48498">
    <property type="entry name" value="Tetracyclin repressor-like, C-terminal domain"/>
    <property type="match status" value="1"/>
</dbReference>
<keyword evidence="3" id="KW-0804">Transcription</keyword>
<dbReference type="GO" id="GO:0003700">
    <property type="term" value="F:DNA-binding transcription factor activity"/>
    <property type="evidence" value="ECO:0007669"/>
    <property type="project" value="TreeGrafter"/>
</dbReference>
<dbReference type="Gene3D" id="1.10.10.60">
    <property type="entry name" value="Homeodomain-like"/>
    <property type="match status" value="1"/>
</dbReference>
<evidence type="ECO:0000313" key="6">
    <source>
        <dbReference type="EMBL" id="OBI86470.1"/>
    </source>
</evidence>
<dbReference type="RefSeq" id="WP_065120436.1">
    <property type="nucleotide sequence ID" value="NZ_LZKQ01000100.1"/>
</dbReference>
<dbReference type="InterPro" id="IPR050109">
    <property type="entry name" value="HTH-type_TetR-like_transc_reg"/>
</dbReference>
<dbReference type="STRING" id="1790.A5645_02480"/>
<dbReference type="Pfam" id="PF16859">
    <property type="entry name" value="TetR_C_11"/>
    <property type="match status" value="1"/>
</dbReference>
<sequence>MGPIPAELESRVTTAVLDELARWGVERFSVEALAERHGLDAATIYDHWGDRQRLIVDIALRDLDNLGSLADTGTLRGDLLALARGVAANLNTEVGRIFLRALVMNARGHHHDNDTRMMYWQSCFAIVRSVFDRARERGEMRDDVSTLAAVQILLAPLNIRGLYSNGRIDDRYCSHVADLTWHAVARR</sequence>
<keyword evidence="2 4" id="KW-0238">DNA-binding</keyword>
<dbReference type="Proteomes" id="UP000093795">
    <property type="component" value="Unassembled WGS sequence"/>
</dbReference>
<dbReference type="SUPFAM" id="SSF46689">
    <property type="entry name" value="Homeodomain-like"/>
    <property type="match status" value="1"/>
</dbReference>
<evidence type="ECO:0000259" key="5">
    <source>
        <dbReference type="PROSITE" id="PS50977"/>
    </source>
</evidence>
<feature type="DNA-binding region" description="H-T-H motif" evidence="4">
    <location>
        <begin position="29"/>
        <end position="48"/>
    </location>
</feature>
<dbReference type="EMBL" id="LZKQ01000100">
    <property type="protein sequence ID" value="OBI86470.1"/>
    <property type="molecule type" value="Genomic_DNA"/>
</dbReference>
<dbReference type="Gene3D" id="1.10.357.10">
    <property type="entry name" value="Tetracycline Repressor, domain 2"/>
    <property type="match status" value="1"/>
</dbReference>
<proteinExistence type="predicted"/>
<evidence type="ECO:0000256" key="4">
    <source>
        <dbReference type="PROSITE-ProRule" id="PRU00335"/>
    </source>
</evidence>
<comment type="caution">
    <text evidence="6">The sequence shown here is derived from an EMBL/GenBank/DDBJ whole genome shotgun (WGS) entry which is preliminary data.</text>
</comment>
<gene>
    <name evidence="6" type="ORF">A9X01_17140</name>
</gene>
<organism evidence="6 7">
    <name type="scientific">Mycobacterium asiaticum</name>
    <dbReference type="NCBI Taxonomy" id="1790"/>
    <lineage>
        <taxon>Bacteria</taxon>
        <taxon>Bacillati</taxon>
        <taxon>Actinomycetota</taxon>
        <taxon>Actinomycetes</taxon>
        <taxon>Mycobacteriales</taxon>
        <taxon>Mycobacteriaceae</taxon>
        <taxon>Mycobacterium</taxon>
    </lineage>
</organism>
<evidence type="ECO:0000313" key="7">
    <source>
        <dbReference type="Proteomes" id="UP000093795"/>
    </source>
</evidence>
<name>A0A1A3CHP0_MYCAS</name>
<dbReference type="Pfam" id="PF00440">
    <property type="entry name" value="TetR_N"/>
    <property type="match status" value="1"/>
</dbReference>
<feature type="domain" description="HTH tetR-type" evidence="5">
    <location>
        <begin position="6"/>
        <end position="66"/>
    </location>
</feature>
<evidence type="ECO:0000256" key="2">
    <source>
        <dbReference type="ARBA" id="ARBA00023125"/>
    </source>
</evidence>
<evidence type="ECO:0000256" key="1">
    <source>
        <dbReference type="ARBA" id="ARBA00023015"/>
    </source>
</evidence>
<dbReference type="InterPro" id="IPR001647">
    <property type="entry name" value="HTH_TetR"/>
</dbReference>
<dbReference type="InterPro" id="IPR009057">
    <property type="entry name" value="Homeodomain-like_sf"/>
</dbReference>